<proteinExistence type="predicted"/>
<feature type="region of interest" description="Disordered" evidence="1">
    <location>
        <begin position="90"/>
        <end position="113"/>
    </location>
</feature>
<organism evidence="2 3">
    <name type="scientific">Populus alba x Populus x berolinensis</name>
    <dbReference type="NCBI Taxonomy" id="444605"/>
    <lineage>
        <taxon>Eukaryota</taxon>
        <taxon>Viridiplantae</taxon>
        <taxon>Streptophyta</taxon>
        <taxon>Embryophyta</taxon>
        <taxon>Tracheophyta</taxon>
        <taxon>Spermatophyta</taxon>
        <taxon>Magnoliopsida</taxon>
        <taxon>eudicotyledons</taxon>
        <taxon>Gunneridae</taxon>
        <taxon>Pentapetalae</taxon>
        <taxon>rosids</taxon>
        <taxon>fabids</taxon>
        <taxon>Malpighiales</taxon>
        <taxon>Salicaceae</taxon>
        <taxon>Saliceae</taxon>
        <taxon>Populus</taxon>
    </lineage>
</organism>
<reference evidence="2" key="1">
    <citation type="journal article" date="2023" name="Mol. Ecol. Resour.">
        <title>Chromosome-level genome assembly of a triploid poplar Populus alba 'Berolinensis'.</title>
        <authorList>
            <person name="Chen S."/>
            <person name="Yu Y."/>
            <person name="Wang X."/>
            <person name="Wang S."/>
            <person name="Zhang T."/>
            <person name="Zhou Y."/>
            <person name="He R."/>
            <person name="Meng N."/>
            <person name="Wang Y."/>
            <person name="Liu W."/>
            <person name="Liu Z."/>
            <person name="Liu J."/>
            <person name="Guo Q."/>
            <person name="Huang H."/>
            <person name="Sederoff R.R."/>
            <person name="Wang G."/>
            <person name="Qu G."/>
            <person name="Chen S."/>
        </authorList>
    </citation>
    <scope>NUCLEOTIDE SEQUENCE</scope>
    <source>
        <strain evidence="2">SC-2020</strain>
    </source>
</reference>
<keyword evidence="3" id="KW-1185">Reference proteome</keyword>
<evidence type="ECO:0000313" key="2">
    <source>
        <dbReference type="EMBL" id="KAJ6991819.1"/>
    </source>
</evidence>
<evidence type="ECO:0000313" key="3">
    <source>
        <dbReference type="Proteomes" id="UP001164929"/>
    </source>
</evidence>
<dbReference type="AlphaFoldDB" id="A0AAD6VY77"/>
<comment type="caution">
    <text evidence="2">The sequence shown here is derived from an EMBL/GenBank/DDBJ whole genome shotgun (WGS) entry which is preliminary data.</text>
</comment>
<accession>A0AAD6VY77</accession>
<gene>
    <name evidence="2" type="ORF">NC653_015231</name>
</gene>
<sequence>MTRRFTIDDARVFKAKLAFETRQGYPKHVKSPPNLARSEMSSNKQMGREERIKLRFVLNAALCDLRFVLTTPCDAKHIIKQQQIHRYPSQKITHDDVLPPNHVLKPSKQPKPKLRRPLLHSLVCSP</sequence>
<dbReference type="EMBL" id="JAQIZT010000006">
    <property type="protein sequence ID" value="KAJ6991819.1"/>
    <property type="molecule type" value="Genomic_DNA"/>
</dbReference>
<evidence type="ECO:0000256" key="1">
    <source>
        <dbReference type="SAM" id="MobiDB-lite"/>
    </source>
</evidence>
<feature type="region of interest" description="Disordered" evidence="1">
    <location>
        <begin position="24"/>
        <end position="46"/>
    </location>
</feature>
<protein>
    <submittedName>
        <fullName evidence="2">Uncharacterized protein</fullName>
    </submittedName>
</protein>
<dbReference type="Proteomes" id="UP001164929">
    <property type="component" value="Chromosome 6"/>
</dbReference>
<name>A0AAD6VY77_9ROSI</name>